<organism evidence="3 4">
    <name type="scientific">Thalassolituus pacificus</name>
    <dbReference type="NCBI Taxonomy" id="2975440"/>
    <lineage>
        <taxon>Bacteria</taxon>
        <taxon>Pseudomonadati</taxon>
        <taxon>Pseudomonadota</taxon>
        <taxon>Gammaproteobacteria</taxon>
        <taxon>Oceanospirillales</taxon>
        <taxon>Oceanospirillaceae</taxon>
        <taxon>Thalassolituus</taxon>
    </lineage>
</organism>
<reference evidence="3" key="2">
    <citation type="submission" date="2022-08" db="EMBL/GenBank/DDBJ databases">
        <authorList>
            <person name="Dong C."/>
        </authorList>
    </citation>
    <scope>NUCLEOTIDE SEQUENCE</scope>
    <source>
        <strain evidence="3">59MF3M-4</strain>
    </source>
</reference>
<feature type="domain" description="Guanylate cyclase" evidence="2">
    <location>
        <begin position="483"/>
        <end position="615"/>
    </location>
</feature>
<dbReference type="Pfam" id="PF00211">
    <property type="entry name" value="Guanylate_cyc"/>
    <property type="match status" value="1"/>
</dbReference>
<dbReference type="SMART" id="SM00044">
    <property type="entry name" value="CYCc"/>
    <property type="match status" value="1"/>
</dbReference>
<dbReference type="AlphaFoldDB" id="A0A9X3ASX3"/>
<sequence>MRWGSLSRKRLPILLGVLLTIYFILLSLQPGQSPGHWLKRLDFLLYDLRFNAALDWHPPERGGQPIIIIDIDEKSLAQEGQWPWSRHKLADLVTMLAQYGAVVVAFDVVFSEPERNPVDDIRKRLALDGERWLAPDGWRRQVDADTHFAQELPATDVVLGFFFLDEANVSVGQLPAPVYELPPESASRSVVITKPGYAANLPLLQDAAAGAGFVTTFADADGAIRLAPLIIRYGNELYPSLALATVMAYLFDRQLQLETVALGEVDVLRYAGVGGQLARTDAAGRVIVPYKGPKRTFPYLSATDVLNGNISPDALEGAIVLVGTSALGLSDLRATPVGTQYPGVEVHANIIDALLNDEFPYRPEWEAGALLAQLLLFGLLLSFWLPRLGPFAAISVSGIAVLLGISGNFYLWTYQHLDLPLAAVLLLVGGLTIINLGYGFISENVSRRLLKGMFDQYVPPAHIERMMNDPAAYQFAGESKELTVLFSDIRSFTNISESLSAADLKALLNSYFTPVTKVIFDHEGTIDKYVGDMVMAFWGAPLDDERHAFHAVQAALSMQQVTASLCEEFAARGWPAIKIGIGINSGQMNVGDMGSSYRRAYTVLGDAVNLGSRLESITKFYDAEILVGEHTQALAPEFVYRYVDRIQVKGKNEPIRVYEPLGRIGDVEEAVLKELQMQQRAVEHYFARRWDDAVLMFTRLEQQQPRRLYQVYIERIADLRQQVLPEDWDGVFRHTAK</sequence>
<name>A0A9X3ASX3_9GAMM</name>
<evidence type="ECO:0000313" key="4">
    <source>
        <dbReference type="Proteomes" id="UP001147830"/>
    </source>
</evidence>
<dbReference type="GO" id="GO:0035556">
    <property type="term" value="P:intracellular signal transduction"/>
    <property type="evidence" value="ECO:0007669"/>
    <property type="project" value="InterPro"/>
</dbReference>
<evidence type="ECO:0000259" key="2">
    <source>
        <dbReference type="PROSITE" id="PS50125"/>
    </source>
</evidence>
<dbReference type="GO" id="GO:0006171">
    <property type="term" value="P:cAMP biosynthetic process"/>
    <property type="evidence" value="ECO:0007669"/>
    <property type="project" value="TreeGrafter"/>
</dbReference>
<keyword evidence="1" id="KW-0812">Transmembrane</keyword>
<dbReference type="RefSeq" id="WP_260977346.1">
    <property type="nucleotide sequence ID" value="NZ_JAOANI010000028.1"/>
</dbReference>
<dbReference type="SUPFAM" id="SSF55073">
    <property type="entry name" value="Nucleotide cyclase"/>
    <property type="match status" value="1"/>
</dbReference>
<accession>A0A9X3ASX3</accession>
<comment type="caution">
    <text evidence="3">The sequence shown here is derived from an EMBL/GenBank/DDBJ whole genome shotgun (WGS) entry which is preliminary data.</text>
</comment>
<dbReference type="InterPro" id="IPR007890">
    <property type="entry name" value="CHASE2"/>
</dbReference>
<proteinExistence type="predicted"/>
<keyword evidence="4" id="KW-1185">Reference proteome</keyword>
<protein>
    <submittedName>
        <fullName evidence="3">Adenylate/guanylate cyclase domain-containing protein</fullName>
    </submittedName>
</protein>
<gene>
    <name evidence="3" type="ORF">NYR02_15940</name>
</gene>
<dbReference type="SMART" id="SM01080">
    <property type="entry name" value="CHASE2"/>
    <property type="match status" value="1"/>
</dbReference>
<keyword evidence="1" id="KW-1133">Transmembrane helix</keyword>
<dbReference type="Pfam" id="PF05226">
    <property type="entry name" value="CHASE2"/>
    <property type="match status" value="1"/>
</dbReference>
<dbReference type="CDD" id="cd07302">
    <property type="entry name" value="CHD"/>
    <property type="match status" value="1"/>
</dbReference>
<evidence type="ECO:0000313" key="3">
    <source>
        <dbReference type="EMBL" id="MCT7360514.1"/>
    </source>
</evidence>
<keyword evidence="1" id="KW-0472">Membrane</keyword>
<dbReference type="InterPro" id="IPR001054">
    <property type="entry name" value="A/G_cyclase"/>
</dbReference>
<dbReference type="InterPro" id="IPR050697">
    <property type="entry name" value="Adenylyl/Guanylyl_Cyclase_3/4"/>
</dbReference>
<evidence type="ECO:0000256" key="1">
    <source>
        <dbReference type="SAM" id="Phobius"/>
    </source>
</evidence>
<dbReference type="GO" id="GO:0004016">
    <property type="term" value="F:adenylate cyclase activity"/>
    <property type="evidence" value="ECO:0007669"/>
    <property type="project" value="UniProtKB-ARBA"/>
</dbReference>
<dbReference type="PANTHER" id="PTHR43081">
    <property type="entry name" value="ADENYLATE CYCLASE, TERMINAL-DIFFERENTIATION SPECIFIC-RELATED"/>
    <property type="match status" value="1"/>
</dbReference>
<dbReference type="PROSITE" id="PS50125">
    <property type="entry name" value="GUANYLATE_CYCLASE_2"/>
    <property type="match status" value="1"/>
</dbReference>
<dbReference type="InterPro" id="IPR029787">
    <property type="entry name" value="Nucleotide_cyclase"/>
</dbReference>
<reference evidence="3" key="1">
    <citation type="journal article" date="2022" name="Front. Microbiol.">
        <title>Genome-based taxonomic rearrangement of Oceanobacter-related bacteria including the description of Thalassolituus hydrocarbonoclasticus sp. nov. and Thalassolituus pacificus sp. nov. and emended description of the genus Thalassolituus.</title>
        <authorList>
            <person name="Dong C."/>
            <person name="Wei L."/>
            <person name="Wang J."/>
            <person name="Lai Q."/>
            <person name="Huang Z."/>
            <person name="Shao Z."/>
        </authorList>
    </citation>
    <scope>NUCLEOTIDE SEQUENCE</scope>
    <source>
        <strain evidence="3">59MF3M-4</strain>
    </source>
</reference>
<feature type="transmembrane region" description="Helical" evidence="1">
    <location>
        <begin position="391"/>
        <end position="412"/>
    </location>
</feature>
<dbReference type="EMBL" id="JAOANI010000028">
    <property type="protein sequence ID" value="MCT7360514.1"/>
    <property type="molecule type" value="Genomic_DNA"/>
</dbReference>
<dbReference type="PANTHER" id="PTHR43081:SF1">
    <property type="entry name" value="ADENYLATE CYCLASE, TERMINAL-DIFFERENTIATION SPECIFIC"/>
    <property type="match status" value="1"/>
</dbReference>
<feature type="transmembrane region" description="Helical" evidence="1">
    <location>
        <begin position="12"/>
        <end position="31"/>
    </location>
</feature>
<feature type="transmembrane region" description="Helical" evidence="1">
    <location>
        <begin position="419"/>
        <end position="441"/>
    </location>
</feature>
<dbReference type="Gene3D" id="3.30.70.1230">
    <property type="entry name" value="Nucleotide cyclase"/>
    <property type="match status" value="1"/>
</dbReference>
<dbReference type="Proteomes" id="UP001147830">
    <property type="component" value="Unassembled WGS sequence"/>
</dbReference>